<dbReference type="InterPro" id="IPR000649">
    <property type="entry name" value="IF-2B-related"/>
</dbReference>
<protein>
    <recommendedName>
        <fullName evidence="6">Translation initiation factor eIF2B subunit delta</fullName>
    </recommendedName>
    <alternativeName>
        <fullName evidence="7">eIF2B GDP-GTP exchange factor subunit delta</fullName>
    </alternativeName>
</protein>
<feature type="region of interest" description="Disordered" evidence="10">
    <location>
        <begin position="1"/>
        <end position="43"/>
    </location>
</feature>
<sequence>MNNKLKDVLQETENVRTKRFGRGDKGSIYVEPSEQNQNPSMVSEPSIVQCTVQLQLPEKNHSRRKTQSDIPNQEKSNVEATSTKTINPSRLRSVPHSMFVDDPKAQKKVASKLIKQQVPKRQEFKVKMPLFSHLIQMERNVDMGESISLCNSPIHPDFISFGLKCADGILFSSRARSIQLIACLITFINDYEMHSPIDALRDLEAKLSPSLSFLSQCRPNSVGMATIIKYLKKKFTKAAFFDENIKLFLIDSLNRFLNERIFMAGDVISTYVSQKIADNDVILTYSMSEIILNGLVDAYKSGKRFKVVIIDTLPRYDGQKMLRLLTNSDIKCCYAGFNSLSRVMRTVSKIIIFGNSLMSNGTVLGPVGSALITAVGSHYRVPVLVCCETYNVSDRAQTDSFVYNELGDPDDILELNRKSSIDIADWKENPRITLLNLYYDIIQPKYVSAVVTELGIIPCSSAPVILRVKS</sequence>
<feature type="compositionally biased region" description="Polar residues" evidence="10">
    <location>
        <begin position="33"/>
        <end position="43"/>
    </location>
</feature>
<dbReference type="GO" id="GO:0005829">
    <property type="term" value="C:cytosol"/>
    <property type="evidence" value="ECO:0007669"/>
    <property type="project" value="UniProtKB-SubCell"/>
</dbReference>
<evidence type="ECO:0000256" key="5">
    <source>
        <dbReference type="ARBA" id="ARBA00022917"/>
    </source>
</evidence>
<keyword evidence="5" id="KW-0648">Protein biosynthesis</keyword>
<dbReference type="EMBL" id="GHBR01000308">
    <property type="protein sequence ID" value="NDJ95887.1"/>
    <property type="molecule type" value="Transcribed_RNA"/>
</dbReference>
<dbReference type="GO" id="GO:0003743">
    <property type="term" value="F:translation initiation factor activity"/>
    <property type="evidence" value="ECO:0007669"/>
    <property type="project" value="UniProtKB-KW"/>
</dbReference>
<comment type="subunit">
    <text evidence="8">Component of the translation initiation factor 2B (eIF2B) complex which is a heterodecamer of two sets of five different subunits: alpha, beta, gamma, delta and epsilon. Subunits alpha, beta and delta comprise a regulatory subcomplex and subunits epsilon and gamma comprise a catalytic subcomplex. Within the complex, the hexameric regulatory complex resides at the center, with the two heterodimeric catalytic subcomplexes bound on opposite sides.</text>
</comment>
<dbReference type="InterPro" id="IPR037171">
    <property type="entry name" value="NagB/RpiA_transferase-like"/>
</dbReference>
<dbReference type="SUPFAM" id="SSF100950">
    <property type="entry name" value="NagB/RpiA/CoA transferase-like"/>
    <property type="match status" value="1"/>
</dbReference>
<evidence type="ECO:0000256" key="4">
    <source>
        <dbReference type="ARBA" id="ARBA00022540"/>
    </source>
</evidence>
<proteinExistence type="inferred from homology"/>
<name>A0A6B2FX08_MYXSQ</name>
<evidence type="ECO:0000256" key="2">
    <source>
        <dbReference type="ARBA" id="ARBA00007251"/>
    </source>
</evidence>
<evidence type="ECO:0000256" key="8">
    <source>
        <dbReference type="ARBA" id="ARBA00046432"/>
    </source>
</evidence>
<dbReference type="Gene3D" id="3.40.50.10470">
    <property type="entry name" value="Translation initiation factor eif-2b, domain 2"/>
    <property type="match status" value="1"/>
</dbReference>
<evidence type="ECO:0000256" key="1">
    <source>
        <dbReference type="ARBA" id="ARBA00004514"/>
    </source>
</evidence>
<reference evidence="11" key="1">
    <citation type="submission" date="2018-11" db="EMBL/GenBank/DDBJ databases">
        <title>Myxobolus squamalis genome and transcriptome.</title>
        <authorList>
            <person name="Yahalomi D."/>
            <person name="Atkinson S.D."/>
            <person name="Neuhof M."/>
            <person name="Chang E.S."/>
            <person name="Philippe H."/>
            <person name="Cartwright P."/>
            <person name="Bartholomew J.L."/>
            <person name="Huchon D."/>
        </authorList>
    </citation>
    <scope>NUCLEOTIDE SEQUENCE</scope>
    <source>
        <strain evidence="11">71B08</strain>
        <tissue evidence="11">Whole</tissue>
    </source>
</reference>
<dbReference type="InterPro" id="IPR042529">
    <property type="entry name" value="IF_2B-like_C"/>
</dbReference>
<comment type="similarity">
    <text evidence="2 9">Belongs to the eIF-2B alpha/beta/delta subunits family.</text>
</comment>
<dbReference type="PANTHER" id="PTHR10233:SF14">
    <property type="entry name" value="TRANSLATION INITIATION FACTOR EIF-2B SUBUNIT DELTA"/>
    <property type="match status" value="1"/>
</dbReference>
<feature type="compositionally biased region" description="Polar residues" evidence="10">
    <location>
        <begin position="68"/>
        <end position="83"/>
    </location>
</feature>
<evidence type="ECO:0000256" key="10">
    <source>
        <dbReference type="SAM" id="MobiDB-lite"/>
    </source>
</evidence>
<feature type="region of interest" description="Disordered" evidence="10">
    <location>
        <begin position="55"/>
        <end position="83"/>
    </location>
</feature>
<evidence type="ECO:0000256" key="9">
    <source>
        <dbReference type="RuleBase" id="RU003814"/>
    </source>
</evidence>
<evidence type="ECO:0000256" key="6">
    <source>
        <dbReference type="ARBA" id="ARBA00044147"/>
    </source>
</evidence>
<feature type="compositionally biased region" description="Basic and acidic residues" evidence="10">
    <location>
        <begin position="1"/>
        <end position="25"/>
    </location>
</feature>
<dbReference type="Pfam" id="PF01008">
    <property type="entry name" value="IF-2B"/>
    <property type="match status" value="1"/>
</dbReference>
<keyword evidence="3" id="KW-0963">Cytoplasm</keyword>
<evidence type="ECO:0000256" key="7">
    <source>
        <dbReference type="ARBA" id="ARBA00044356"/>
    </source>
</evidence>
<dbReference type="PANTHER" id="PTHR10233">
    <property type="entry name" value="TRANSLATION INITIATION FACTOR EIF-2B"/>
    <property type="match status" value="1"/>
</dbReference>
<comment type="subcellular location">
    <subcellularLocation>
        <location evidence="1">Cytoplasm</location>
        <location evidence="1">Cytosol</location>
    </subcellularLocation>
</comment>
<organism evidence="11">
    <name type="scientific">Myxobolus squamalis</name>
    <name type="common">Myxosporean</name>
    <dbReference type="NCBI Taxonomy" id="59785"/>
    <lineage>
        <taxon>Eukaryota</taxon>
        <taxon>Metazoa</taxon>
        <taxon>Cnidaria</taxon>
        <taxon>Myxozoa</taxon>
        <taxon>Myxosporea</taxon>
        <taxon>Bivalvulida</taxon>
        <taxon>Platysporina</taxon>
        <taxon>Myxobolidae</taxon>
        <taxon>Myxobolus</taxon>
    </lineage>
</organism>
<evidence type="ECO:0000256" key="3">
    <source>
        <dbReference type="ARBA" id="ARBA00022490"/>
    </source>
</evidence>
<accession>A0A6B2FX08</accession>
<keyword evidence="4 11" id="KW-0396">Initiation factor</keyword>
<evidence type="ECO:0000313" key="11">
    <source>
        <dbReference type="EMBL" id="NDJ95887.1"/>
    </source>
</evidence>
<dbReference type="AlphaFoldDB" id="A0A6B2FX08"/>